<evidence type="ECO:0008006" key="5">
    <source>
        <dbReference type="Google" id="ProtNLM"/>
    </source>
</evidence>
<sequence>MGRRLDKLLGRTSKTAKLKPLVNLAISRVAVLNKQRQTQNSIARSDVVQLLNRGHHEQALLRVDQVIKEQNMLDVLAMMDAYFLLLVDRVNLIEQNRICPDELKEAISSLLFAASRCGEFPELQEIRSVFTYHYGKEFAACAIELRNDCGVSPKMIQKLSTRTASLESRVKVLNEIASENGIVLQPEEAAPVPTEENLDRNQNQNVEADPSVNSGGIELGDGFEILPGWIGNEEELCGSMKKQEYRDVADAAQAAFESAAYAAAAARAAVELSRSESRDPDDYNTLNPRR</sequence>
<dbReference type="Proteomes" id="UP001415857">
    <property type="component" value="Unassembled WGS sequence"/>
</dbReference>
<comment type="caution">
    <text evidence="3">The sequence shown here is derived from an EMBL/GenBank/DDBJ whole genome shotgun (WGS) entry which is preliminary data.</text>
</comment>
<comment type="similarity">
    <text evidence="1">Belongs to the IST1 family.</text>
</comment>
<dbReference type="Pfam" id="PF03398">
    <property type="entry name" value="Ist1"/>
    <property type="match status" value="1"/>
</dbReference>
<name>A0AAP0RG42_LIQFO</name>
<accession>A0AAP0RG42</accession>
<feature type="compositionally biased region" description="Polar residues" evidence="2">
    <location>
        <begin position="200"/>
        <end position="213"/>
    </location>
</feature>
<dbReference type="GO" id="GO:0015031">
    <property type="term" value="P:protein transport"/>
    <property type="evidence" value="ECO:0007669"/>
    <property type="project" value="InterPro"/>
</dbReference>
<feature type="region of interest" description="Disordered" evidence="2">
    <location>
        <begin position="271"/>
        <end position="290"/>
    </location>
</feature>
<evidence type="ECO:0000256" key="2">
    <source>
        <dbReference type="SAM" id="MobiDB-lite"/>
    </source>
</evidence>
<proteinExistence type="inferred from homology"/>
<dbReference type="InterPro" id="IPR005061">
    <property type="entry name" value="Ist1"/>
</dbReference>
<evidence type="ECO:0000256" key="1">
    <source>
        <dbReference type="ARBA" id="ARBA00005536"/>
    </source>
</evidence>
<keyword evidence="4" id="KW-1185">Reference proteome</keyword>
<dbReference type="AlphaFoldDB" id="A0AAP0RG42"/>
<dbReference type="EMBL" id="JBBPBK010000010">
    <property type="protein sequence ID" value="KAK9276148.1"/>
    <property type="molecule type" value="Genomic_DNA"/>
</dbReference>
<dbReference type="PANTHER" id="PTHR12161:SF16">
    <property type="entry name" value="REGULATOR OF VPS4 ACTIVITY IN THE MVB PATHWAY PROTEIN"/>
    <property type="match status" value="1"/>
</dbReference>
<dbReference type="FunFam" id="1.20.1260.60:FF:000002">
    <property type="entry name" value="Vacuolar protein sorting-associated protein IST1"/>
    <property type="match status" value="1"/>
</dbReference>
<dbReference type="Gene3D" id="1.20.1260.60">
    <property type="entry name" value="Vacuolar protein sorting-associated protein Ist1"/>
    <property type="match status" value="1"/>
</dbReference>
<reference evidence="3 4" key="1">
    <citation type="journal article" date="2024" name="Plant J.">
        <title>Genome sequences and population genomics reveal climatic adaptation and genomic divergence between two closely related sweetgum species.</title>
        <authorList>
            <person name="Xu W.Q."/>
            <person name="Ren C.Q."/>
            <person name="Zhang X.Y."/>
            <person name="Comes H.P."/>
            <person name="Liu X.H."/>
            <person name="Li Y.G."/>
            <person name="Kettle C.J."/>
            <person name="Jalonen R."/>
            <person name="Gaisberger H."/>
            <person name="Ma Y.Z."/>
            <person name="Qiu Y.X."/>
        </authorList>
    </citation>
    <scope>NUCLEOTIDE SEQUENCE [LARGE SCALE GENOMIC DNA]</scope>
    <source>
        <strain evidence="3">Hangzhou</strain>
    </source>
</reference>
<feature type="region of interest" description="Disordered" evidence="2">
    <location>
        <begin position="189"/>
        <end position="213"/>
    </location>
</feature>
<dbReference type="PANTHER" id="PTHR12161">
    <property type="entry name" value="IST1 FAMILY MEMBER"/>
    <property type="match status" value="1"/>
</dbReference>
<protein>
    <recommendedName>
        <fullName evidence="5">IST1 homolog</fullName>
    </recommendedName>
</protein>
<dbReference type="InterPro" id="IPR042277">
    <property type="entry name" value="IST1-like"/>
</dbReference>
<organism evidence="3 4">
    <name type="scientific">Liquidambar formosana</name>
    <name type="common">Formosan gum</name>
    <dbReference type="NCBI Taxonomy" id="63359"/>
    <lineage>
        <taxon>Eukaryota</taxon>
        <taxon>Viridiplantae</taxon>
        <taxon>Streptophyta</taxon>
        <taxon>Embryophyta</taxon>
        <taxon>Tracheophyta</taxon>
        <taxon>Spermatophyta</taxon>
        <taxon>Magnoliopsida</taxon>
        <taxon>eudicotyledons</taxon>
        <taxon>Gunneridae</taxon>
        <taxon>Pentapetalae</taxon>
        <taxon>Saxifragales</taxon>
        <taxon>Altingiaceae</taxon>
        <taxon>Liquidambar</taxon>
    </lineage>
</organism>
<evidence type="ECO:0000313" key="3">
    <source>
        <dbReference type="EMBL" id="KAK9276148.1"/>
    </source>
</evidence>
<evidence type="ECO:0000313" key="4">
    <source>
        <dbReference type="Proteomes" id="UP001415857"/>
    </source>
</evidence>
<gene>
    <name evidence="3" type="ORF">L1049_005679</name>
</gene>